<name>A0A0J1BCH4_RHOIS</name>
<reference evidence="2" key="1">
    <citation type="submission" date="2015-05" db="EMBL/GenBank/DDBJ databases">
        <title>Permanent draft genome of Rhodopirellula islandicus K833.</title>
        <authorList>
            <person name="Kizina J."/>
            <person name="Richter M."/>
            <person name="Glockner F.O."/>
            <person name="Harder J."/>
        </authorList>
    </citation>
    <scope>NUCLEOTIDE SEQUENCE [LARGE SCALE GENOMIC DNA]</scope>
    <source>
        <strain evidence="2">K833</strain>
    </source>
</reference>
<dbReference type="EMBL" id="LECT01000028">
    <property type="protein sequence ID" value="KLU04340.1"/>
    <property type="molecule type" value="Genomic_DNA"/>
</dbReference>
<evidence type="ECO:0000313" key="3">
    <source>
        <dbReference type="Proteomes" id="UP000036367"/>
    </source>
</evidence>
<accession>A0A0J1BCH4</accession>
<evidence type="ECO:0008006" key="4">
    <source>
        <dbReference type="Google" id="ProtNLM"/>
    </source>
</evidence>
<keyword evidence="1" id="KW-1133">Transmembrane helix</keyword>
<feature type="transmembrane region" description="Helical" evidence="1">
    <location>
        <begin position="6"/>
        <end position="27"/>
    </location>
</feature>
<gene>
    <name evidence="2" type="ORF">RISK_003394</name>
</gene>
<keyword evidence="1" id="KW-0472">Membrane</keyword>
<dbReference type="PATRIC" id="fig|595434.4.peg.3233"/>
<keyword evidence="1" id="KW-0812">Transmembrane</keyword>
<dbReference type="Proteomes" id="UP000036367">
    <property type="component" value="Unassembled WGS sequence"/>
</dbReference>
<sequence>MDCEIVAVGVLIAKAIFLPASVFLHPYRDKNLRKRMTATSPMI</sequence>
<dbReference type="AlphaFoldDB" id="A0A0J1BCH4"/>
<keyword evidence="3" id="KW-1185">Reference proteome</keyword>
<comment type="caution">
    <text evidence="2">The sequence shown here is derived from an EMBL/GenBank/DDBJ whole genome shotgun (WGS) entry which is preliminary data.</text>
</comment>
<proteinExistence type="predicted"/>
<organism evidence="2 3">
    <name type="scientific">Rhodopirellula islandica</name>
    <dbReference type="NCBI Taxonomy" id="595434"/>
    <lineage>
        <taxon>Bacteria</taxon>
        <taxon>Pseudomonadati</taxon>
        <taxon>Planctomycetota</taxon>
        <taxon>Planctomycetia</taxon>
        <taxon>Pirellulales</taxon>
        <taxon>Pirellulaceae</taxon>
        <taxon>Rhodopirellula</taxon>
    </lineage>
</organism>
<evidence type="ECO:0000313" key="2">
    <source>
        <dbReference type="EMBL" id="KLU04340.1"/>
    </source>
</evidence>
<evidence type="ECO:0000256" key="1">
    <source>
        <dbReference type="SAM" id="Phobius"/>
    </source>
</evidence>
<protein>
    <recommendedName>
        <fullName evidence="4">Transmembrane protein</fullName>
    </recommendedName>
</protein>